<keyword evidence="4 6" id="KW-0573">Peptidoglycan synthesis</keyword>
<feature type="region of interest" description="Disordered" evidence="7">
    <location>
        <begin position="37"/>
        <end position="90"/>
    </location>
</feature>
<organism evidence="10 11">
    <name type="scientific">Blautia intestinihominis</name>
    <dbReference type="NCBI Taxonomy" id="3133152"/>
    <lineage>
        <taxon>Bacteria</taxon>
        <taxon>Bacillati</taxon>
        <taxon>Bacillota</taxon>
        <taxon>Clostridia</taxon>
        <taxon>Lachnospirales</taxon>
        <taxon>Lachnospiraceae</taxon>
        <taxon>Blautia</taxon>
    </lineage>
</organism>
<feature type="active site" description="Proton donor/acceptor" evidence="6">
    <location>
        <position position="785"/>
    </location>
</feature>
<dbReference type="CDD" id="cd16913">
    <property type="entry name" value="YkuD_like"/>
    <property type="match status" value="1"/>
</dbReference>
<feature type="domain" description="L,D-TPase catalytic" evidence="9">
    <location>
        <begin position="713"/>
        <end position="836"/>
    </location>
</feature>
<proteinExistence type="predicted"/>
<evidence type="ECO:0000256" key="1">
    <source>
        <dbReference type="ARBA" id="ARBA00004752"/>
    </source>
</evidence>
<dbReference type="PROSITE" id="PS52029">
    <property type="entry name" value="LD_TPASE"/>
    <property type="match status" value="1"/>
</dbReference>
<evidence type="ECO:0000256" key="3">
    <source>
        <dbReference type="ARBA" id="ARBA00022960"/>
    </source>
</evidence>
<feature type="region of interest" description="Disordered" evidence="7">
    <location>
        <begin position="162"/>
        <end position="210"/>
    </location>
</feature>
<evidence type="ECO:0000256" key="6">
    <source>
        <dbReference type="PROSITE-ProRule" id="PRU01373"/>
    </source>
</evidence>
<dbReference type="Proteomes" id="UP001446032">
    <property type="component" value="Unassembled WGS sequence"/>
</dbReference>
<evidence type="ECO:0000313" key="11">
    <source>
        <dbReference type="Proteomes" id="UP001446032"/>
    </source>
</evidence>
<dbReference type="Gene3D" id="2.40.440.10">
    <property type="entry name" value="L,D-transpeptidase catalytic domain-like"/>
    <property type="match status" value="1"/>
</dbReference>
<protein>
    <submittedName>
        <fullName evidence="10">L,D-transpeptidase family protein</fullName>
    </submittedName>
</protein>
<comment type="caution">
    <text evidence="10">The sequence shown here is derived from an EMBL/GenBank/DDBJ whole genome shotgun (WGS) entry which is preliminary data.</text>
</comment>
<dbReference type="SUPFAM" id="SSF69360">
    <property type="entry name" value="Cell wall binding repeat"/>
    <property type="match status" value="3"/>
</dbReference>
<feature type="active site" description="Nucleophile" evidence="6">
    <location>
        <position position="813"/>
    </location>
</feature>
<evidence type="ECO:0000256" key="5">
    <source>
        <dbReference type="ARBA" id="ARBA00023316"/>
    </source>
</evidence>
<name>A0ABV1AIA2_9FIRM</name>
<evidence type="ECO:0000259" key="9">
    <source>
        <dbReference type="PROSITE" id="PS52029"/>
    </source>
</evidence>
<evidence type="ECO:0000256" key="2">
    <source>
        <dbReference type="ARBA" id="ARBA00022679"/>
    </source>
</evidence>
<keyword evidence="5 6" id="KW-0961">Cell wall biogenesis/degradation</keyword>
<dbReference type="InterPro" id="IPR038063">
    <property type="entry name" value="Transpep_catalytic_dom"/>
</dbReference>
<feature type="chain" id="PRO_5045099367" evidence="8">
    <location>
        <begin position="20"/>
        <end position="874"/>
    </location>
</feature>
<gene>
    <name evidence="10" type="ORF">WMO75_05905</name>
</gene>
<comment type="pathway">
    <text evidence="1 6">Cell wall biogenesis; peptidoglycan biosynthesis.</text>
</comment>
<evidence type="ECO:0000256" key="4">
    <source>
        <dbReference type="ARBA" id="ARBA00022984"/>
    </source>
</evidence>
<keyword evidence="2" id="KW-0808">Transferase</keyword>
<keyword evidence="11" id="KW-1185">Reference proteome</keyword>
<dbReference type="SUPFAM" id="SSF141523">
    <property type="entry name" value="L,D-transpeptidase catalytic domain-like"/>
    <property type="match status" value="1"/>
</dbReference>
<dbReference type="Gene3D" id="2.10.270.10">
    <property type="entry name" value="Cholin Binding"/>
    <property type="match status" value="4"/>
</dbReference>
<keyword evidence="8" id="KW-0732">Signal</keyword>
<evidence type="ECO:0000256" key="8">
    <source>
        <dbReference type="SAM" id="SignalP"/>
    </source>
</evidence>
<feature type="signal peptide" evidence="8">
    <location>
        <begin position="1"/>
        <end position="19"/>
    </location>
</feature>
<dbReference type="EMBL" id="JBBMEI010000013">
    <property type="protein sequence ID" value="MEQ2357880.1"/>
    <property type="molecule type" value="Genomic_DNA"/>
</dbReference>
<dbReference type="RefSeq" id="WP_118698821.1">
    <property type="nucleotide sequence ID" value="NZ_JBBMEI010000013.1"/>
</dbReference>
<dbReference type="Pfam" id="PF03734">
    <property type="entry name" value="YkuD"/>
    <property type="match status" value="1"/>
</dbReference>
<evidence type="ECO:0000256" key="7">
    <source>
        <dbReference type="SAM" id="MobiDB-lite"/>
    </source>
</evidence>
<dbReference type="InterPro" id="IPR005490">
    <property type="entry name" value="LD_TPept_cat_dom"/>
</dbReference>
<reference evidence="10 11" key="1">
    <citation type="submission" date="2024-03" db="EMBL/GenBank/DDBJ databases">
        <title>Human intestinal bacterial collection.</title>
        <authorList>
            <person name="Pauvert C."/>
            <person name="Hitch T.C.A."/>
            <person name="Clavel T."/>
        </authorList>
    </citation>
    <scope>NUCLEOTIDE SEQUENCE [LARGE SCALE GENOMIC DNA]</scope>
    <source>
        <strain evidence="10 11">CLA-AA-H95</strain>
    </source>
</reference>
<evidence type="ECO:0000313" key="10">
    <source>
        <dbReference type="EMBL" id="MEQ2357880.1"/>
    </source>
</evidence>
<accession>A0ABV1AIA2</accession>
<sequence length="874" mass="96715">MKKRVVAVLLSLSMCMATAAEATVASAADFSAEITAAEDNDESVADETADSQDVEDSTVTIEDGEVSDEEQNDAETTPEADVADAADSEDEVVVDFSPEEDFTSDAVSADQVVDDSTADAVSYTGENVVSSTEAVLSYHRWEPITVGGQLRWKLEKISGTKTASAEEAGDAVQTDDAADADVSTDEAVEADVAGEAEETSETDGETAEVSGTVEEAADAAEEVSEITEDTDTDAVSTTKSYYTATDGLVKITTLDGDGNTVFTAKYAFDEKGYLITGTSLVGTNGNDRYYFATADEVEITKPDVNSAYSEVVAPYNSALGQMQTNKWVWDGKKFTYFNKTGVLESKKEGIYKIGSDYYYLKSTGVPFIGEKSTTYNGKSGLYWFKSASGSKDIPGKMARNTWIGINNNRWRYFGSDGRYVKKGVGAYKVLNNSSRLYLLDANGYLIKGKQVKGADGYYYMSNSSGIAYANRLVKVGNYRYYFTSNGRRATWRNRWVQLAGTGSTKYGRYYYFGSVAGRVEEKKGMQKVVVNNKFIGWFLFTNGGNNYQKAWSGSRYFLEDGRMASGVTKVNGKYYFFQRSSTTQYRGQMYKGTWIKYNNKYYYAASNGVLPVSGWRRIRCDGKMYYFCFSNCAALTNRSATRAGTKGWLDSRGRFTTGWVTIDSSRNLARYINPATGKWYRNTSAWIDGVNYRFNKYGNRVYDRTSEFKRNRYYLECDRTNGVMTVYTDSSKKYPIKTIRVSVGNPTSLTIAGTFTLTRSLRWQPLMGPSWGQYGTHVVNGIFVHSVASGLMNGNNLPASEYLKLGSPASHGCIRACVADAKWVYENCNGSKLRVFDGKYSADECYKGPLGRRPLTPLRGSKTFDPTDPNYANR</sequence>
<keyword evidence="3 6" id="KW-0133">Cell shape</keyword>
<feature type="compositionally biased region" description="Acidic residues" evidence="7">
    <location>
        <begin position="176"/>
        <end position="206"/>
    </location>
</feature>